<keyword evidence="5 7" id="KW-0472">Membrane</keyword>
<keyword evidence="4 7" id="KW-1133">Transmembrane helix</keyword>
<comment type="caution">
    <text evidence="10">The sequence shown here is derived from an EMBL/GenBank/DDBJ whole genome shotgun (WGS) entry which is preliminary data.</text>
</comment>
<feature type="transmembrane region" description="Helical" evidence="7">
    <location>
        <begin position="370"/>
        <end position="392"/>
    </location>
</feature>
<evidence type="ECO:0000256" key="7">
    <source>
        <dbReference type="SAM" id="Phobius"/>
    </source>
</evidence>
<dbReference type="RefSeq" id="WP_034682570.1">
    <property type="nucleotide sequence ID" value="NZ_CP023049.2"/>
</dbReference>
<evidence type="ECO:0000256" key="2">
    <source>
        <dbReference type="ARBA" id="ARBA00022475"/>
    </source>
</evidence>
<dbReference type="AlphaFoldDB" id="A0A086BK96"/>
<dbReference type="InterPro" id="IPR025857">
    <property type="entry name" value="MacB_PCD"/>
</dbReference>
<feature type="transmembrane region" description="Helical" evidence="7">
    <location>
        <begin position="273"/>
        <end position="306"/>
    </location>
</feature>
<evidence type="ECO:0000256" key="4">
    <source>
        <dbReference type="ARBA" id="ARBA00022989"/>
    </source>
</evidence>
<keyword evidence="11" id="KW-1185">Reference proteome</keyword>
<keyword evidence="3 7" id="KW-0812">Transmembrane</keyword>
<feature type="transmembrane region" description="Helical" evidence="7">
    <location>
        <begin position="21"/>
        <end position="41"/>
    </location>
</feature>
<sequence>MFDLDRWQEIFSSIRSNVLRTVLSGFTVALGLFIFIVLFGIGTGLQNAFSEGFAGDAKNLITIYTGKTTLAYKGLQSDRDVTMNNDDYDFLINTDKEKVGAASPRYSANLMVKYGKESGTYQIHGAEPGEQIIENRKIIDGRYINPFDLQRKQNVAVIGRMVQRDLIKNGSSIGKELDINGTMFKVIGVFSDDGGDRDERHITVPITTLQQMKKGSDTVNIAYISYSDKLTPEQAIKYGDELKDKLKVRKNVSPDDENGVRVWNNAKNMNDTFTFMAVLTAIVGFIGLGTLLAGIIGISNIMVYIVKERTREIGVRKAIGAKPRSIVTLIVQESVVITVISGCVGVGIGVLTLNLIGGSLEEFFIKNPSVGWGAIFMAFIALVFSGLIAGFVPAYRASKIKPIEALRTE</sequence>
<evidence type="ECO:0000313" key="11">
    <source>
        <dbReference type="Proteomes" id="UP000028709"/>
    </source>
</evidence>
<comment type="subcellular location">
    <subcellularLocation>
        <location evidence="1">Cell membrane</location>
        <topology evidence="1">Multi-pass membrane protein</topology>
    </subcellularLocation>
</comment>
<dbReference type="PANTHER" id="PTHR30572:SF4">
    <property type="entry name" value="ABC TRANSPORTER PERMEASE YTRF"/>
    <property type="match status" value="1"/>
</dbReference>
<dbReference type="STRING" id="558152.IQ37_06055"/>
<organism evidence="10 11">
    <name type="scientific">Chryseobacterium piperi</name>
    <dbReference type="NCBI Taxonomy" id="558152"/>
    <lineage>
        <taxon>Bacteria</taxon>
        <taxon>Pseudomonadati</taxon>
        <taxon>Bacteroidota</taxon>
        <taxon>Flavobacteriia</taxon>
        <taxon>Flavobacteriales</taxon>
        <taxon>Weeksellaceae</taxon>
        <taxon>Chryseobacterium group</taxon>
        <taxon>Chryseobacterium</taxon>
    </lineage>
</organism>
<dbReference type="GO" id="GO:0022857">
    <property type="term" value="F:transmembrane transporter activity"/>
    <property type="evidence" value="ECO:0007669"/>
    <property type="project" value="TreeGrafter"/>
</dbReference>
<evidence type="ECO:0000313" key="10">
    <source>
        <dbReference type="EMBL" id="KFF29360.1"/>
    </source>
</evidence>
<dbReference type="InterPro" id="IPR003838">
    <property type="entry name" value="ABC3_permease_C"/>
</dbReference>
<dbReference type="Proteomes" id="UP000028709">
    <property type="component" value="Unassembled WGS sequence"/>
</dbReference>
<evidence type="ECO:0000259" key="9">
    <source>
        <dbReference type="Pfam" id="PF12704"/>
    </source>
</evidence>
<evidence type="ECO:0000259" key="8">
    <source>
        <dbReference type="Pfam" id="PF02687"/>
    </source>
</evidence>
<dbReference type="GO" id="GO:0005524">
    <property type="term" value="F:ATP binding"/>
    <property type="evidence" value="ECO:0007669"/>
    <property type="project" value="UniProtKB-KW"/>
</dbReference>
<keyword evidence="10" id="KW-0547">Nucleotide-binding</keyword>
<dbReference type="Pfam" id="PF12704">
    <property type="entry name" value="MacB_PCD"/>
    <property type="match status" value="1"/>
</dbReference>
<protein>
    <submittedName>
        <fullName evidence="10">ABC transporter ATP-binding protein</fullName>
    </submittedName>
</protein>
<comment type="similarity">
    <text evidence="6">Belongs to the ABC-4 integral membrane protein family.</text>
</comment>
<reference evidence="10 11" key="1">
    <citation type="submission" date="2014-07" db="EMBL/GenBank/DDBJ databases">
        <title>Genome of Chryseobacterium piperi CTM.</title>
        <authorList>
            <person name="Pipes S.E."/>
            <person name="Stropko S.J."/>
            <person name="Newman J.D."/>
        </authorList>
    </citation>
    <scope>NUCLEOTIDE SEQUENCE [LARGE SCALE GENOMIC DNA]</scope>
    <source>
        <strain evidence="10 11">CTM</strain>
    </source>
</reference>
<gene>
    <name evidence="10" type="ORF">IQ37_06055</name>
</gene>
<dbReference type="eggNOG" id="COG0577">
    <property type="taxonomic scope" value="Bacteria"/>
</dbReference>
<dbReference type="PANTHER" id="PTHR30572">
    <property type="entry name" value="MEMBRANE COMPONENT OF TRANSPORTER-RELATED"/>
    <property type="match status" value="1"/>
</dbReference>
<feature type="transmembrane region" description="Helical" evidence="7">
    <location>
        <begin position="326"/>
        <end position="350"/>
    </location>
</feature>
<name>A0A086BK96_9FLAO</name>
<feature type="domain" description="ABC3 transporter permease C-terminal" evidence="8">
    <location>
        <begin position="285"/>
        <end position="402"/>
    </location>
</feature>
<dbReference type="EMBL" id="JPRJ01000007">
    <property type="protein sequence ID" value="KFF29360.1"/>
    <property type="molecule type" value="Genomic_DNA"/>
</dbReference>
<accession>A0A086BK96</accession>
<evidence type="ECO:0000256" key="3">
    <source>
        <dbReference type="ARBA" id="ARBA00022692"/>
    </source>
</evidence>
<keyword evidence="2" id="KW-1003">Cell membrane</keyword>
<evidence type="ECO:0000256" key="6">
    <source>
        <dbReference type="ARBA" id="ARBA00038076"/>
    </source>
</evidence>
<dbReference type="Pfam" id="PF02687">
    <property type="entry name" value="FtsX"/>
    <property type="match status" value="1"/>
</dbReference>
<evidence type="ECO:0000256" key="1">
    <source>
        <dbReference type="ARBA" id="ARBA00004651"/>
    </source>
</evidence>
<evidence type="ECO:0000256" key="5">
    <source>
        <dbReference type="ARBA" id="ARBA00023136"/>
    </source>
</evidence>
<keyword evidence="10" id="KW-0067">ATP-binding</keyword>
<dbReference type="GO" id="GO:0005886">
    <property type="term" value="C:plasma membrane"/>
    <property type="evidence" value="ECO:0007669"/>
    <property type="project" value="UniProtKB-SubCell"/>
</dbReference>
<dbReference type="OrthoDB" id="9770036at2"/>
<feature type="domain" description="MacB-like periplasmic core" evidence="9">
    <location>
        <begin position="21"/>
        <end position="236"/>
    </location>
</feature>
<dbReference type="KEGG" id="cpip:CJF12_18925"/>
<dbReference type="InterPro" id="IPR050250">
    <property type="entry name" value="Macrolide_Exporter_MacB"/>
</dbReference>
<proteinExistence type="inferred from homology"/>